<sequence>SKTGLDWTVPLELSPVPVQFTMSIKEEVIVEYQRLYNSQKENIQQTQKVKEYAPQSFLFKVHI</sequence>
<comment type="caution">
    <text evidence="1">The sequence shown here is derived from an EMBL/GenBank/DDBJ whole genome shotgun (WGS) entry which is preliminary data.</text>
</comment>
<keyword evidence="2" id="KW-1185">Reference proteome</keyword>
<organism evidence="1 2">
    <name type="scientific">Scutellospora calospora</name>
    <dbReference type="NCBI Taxonomy" id="85575"/>
    <lineage>
        <taxon>Eukaryota</taxon>
        <taxon>Fungi</taxon>
        <taxon>Fungi incertae sedis</taxon>
        <taxon>Mucoromycota</taxon>
        <taxon>Glomeromycotina</taxon>
        <taxon>Glomeromycetes</taxon>
        <taxon>Diversisporales</taxon>
        <taxon>Gigasporaceae</taxon>
        <taxon>Scutellospora</taxon>
    </lineage>
</organism>
<dbReference type="EMBL" id="CAJVPM010018314">
    <property type="protein sequence ID" value="CAG8624254.1"/>
    <property type="molecule type" value="Genomic_DNA"/>
</dbReference>
<gene>
    <name evidence="1" type="ORF">SCALOS_LOCUS7751</name>
</gene>
<proteinExistence type="predicted"/>
<name>A0ACA9MZE9_9GLOM</name>
<feature type="non-terminal residue" evidence="1">
    <location>
        <position position="63"/>
    </location>
</feature>
<dbReference type="Proteomes" id="UP000789860">
    <property type="component" value="Unassembled WGS sequence"/>
</dbReference>
<protein>
    <submittedName>
        <fullName evidence="1">4110_t:CDS:1</fullName>
    </submittedName>
</protein>
<evidence type="ECO:0000313" key="1">
    <source>
        <dbReference type="EMBL" id="CAG8624254.1"/>
    </source>
</evidence>
<reference evidence="1" key="1">
    <citation type="submission" date="2021-06" db="EMBL/GenBank/DDBJ databases">
        <authorList>
            <person name="Kallberg Y."/>
            <person name="Tangrot J."/>
            <person name="Rosling A."/>
        </authorList>
    </citation>
    <scope>NUCLEOTIDE SEQUENCE</scope>
    <source>
        <strain evidence="1">AU212A</strain>
    </source>
</reference>
<evidence type="ECO:0000313" key="2">
    <source>
        <dbReference type="Proteomes" id="UP000789860"/>
    </source>
</evidence>
<feature type="non-terminal residue" evidence="1">
    <location>
        <position position="1"/>
    </location>
</feature>
<accession>A0ACA9MZE9</accession>